<evidence type="ECO:0000259" key="2">
    <source>
        <dbReference type="Pfam" id="PF24645"/>
    </source>
</evidence>
<organism evidence="3 4">
    <name type="scientific">Paenibacillus turicensis</name>
    <dbReference type="NCBI Taxonomy" id="160487"/>
    <lineage>
        <taxon>Bacteria</taxon>
        <taxon>Bacillati</taxon>
        <taxon>Bacillota</taxon>
        <taxon>Bacilli</taxon>
        <taxon>Bacillales</taxon>
        <taxon>Paenibacillaceae</taxon>
        <taxon>Paenibacillus</taxon>
    </lineage>
</organism>
<sequence>MSKIRRTKTIEGIKVPGFICNGGRYFFNYIDVYEDGMVNCWELVDLEGLTEKLDIGWLVPKVPLGEGISIHGLGYYKLVAADWQMNKTRYQDYIHDKVRELNPSFTNIYQISDEEKKLWQERRVKYSPSPEDFVVTQEVGYSTEPGDGFTIFMKHRGRNYLVRLLIYRHDTVICYCPHFELTFKLEQMRKLWDEGVFFTSIKTRTPIVWDDLGILTVIDGGYACDVEEKFKEFIDISSRIKGEKSVIEKCRAAYFNYLEYPNEHSRSKLKEAYELVPEHQRMYLGDMDNKDYDYVRIIYHPEQKREV</sequence>
<evidence type="ECO:0000313" key="4">
    <source>
        <dbReference type="Proteomes" id="UP001519272"/>
    </source>
</evidence>
<reference evidence="3 4" key="1">
    <citation type="submission" date="2021-03" db="EMBL/GenBank/DDBJ databases">
        <title>Genomic Encyclopedia of Type Strains, Phase IV (KMG-IV): sequencing the most valuable type-strain genomes for metagenomic binning, comparative biology and taxonomic classification.</title>
        <authorList>
            <person name="Goeker M."/>
        </authorList>
    </citation>
    <scope>NUCLEOTIDE SEQUENCE [LARGE SCALE GENOMIC DNA]</scope>
    <source>
        <strain evidence="3 4">DSM 14349</strain>
    </source>
</reference>
<proteinExistence type="predicted"/>
<dbReference type="Pfam" id="PF24645">
    <property type="entry name" value="DUF7639"/>
    <property type="match status" value="1"/>
</dbReference>
<feature type="domain" description="DUF7638" evidence="1">
    <location>
        <begin position="3"/>
        <end position="104"/>
    </location>
</feature>
<evidence type="ECO:0000313" key="3">
    <source>
        <dbReference type="EMBL" id="MBP1905985.1"/>
    </source>
</evidence>
<dbReference type="InterPro" id="IPR056056">
    <property type="entry name" value="DUF7639"/>
</dbReference>
<name>A0ABS4FTU2_9BACL</name>
<gene>
    <name evidence="3" type="ORF">J2Z32_002633</name>
</gene>
<comment type="caution">
    <text evidence="3">The sequence shown here is derived from an EMBL/GenBank/DDBJ whole genome shotgun (WGS) entry which is preliminary data.</text>
</comment>
<protein>
    <submittedName>
        <fullName evidence="3">Uncharacterized protein</fullName>
    </submittedName>
</protein>
<dbReference type="InterPro" id="IPR056055">
    <property type="entry name" value="DUF7638"/>
</dbReference>
<dbReference type="Proteomes" id="UP001519272">
    <property type="component" value="Unassembled WGS sequence"/>
</dbReference>
<keyword evidence="4" id="KW-1185">Reference proteome</keyword>
<dbReference type="RefSeq" id="WP_210089585.1">
    <property type="nucleotide sequence ID" value="NZ_JAGGKG010000011.1"/>
</dbReference>
<feature type="domain" description="DUF7638" evidence="1">
    <location>
        <begin position="136"/>
        <end position="243"/>
    </location>
</feature>
<dbReference type="Pfam" id="PF24644">
    <property type="entry name" value="DUF7638"/>
    <property type="match status" value="2"/>
</dbReference>
<feature type="domain" description="DUF7639" evidence="2">
    <location>
        <begin position="247"/>
        <end position="302"/>
    </location>
</feature>
<dbReference type="EMBL" id="JAGGKG010000011">
    <property type="protein sequence ID" value="MBP1905985.1"/>
    <property type="molecule type" value="Genomic_DNA"/>
</dbReference>
<evidence type="ECO:0000259" key="1">
    <source>
        <dbReference type="Pfam" id="PF24644"/>
    </source>
</evidence>
<accession>A0ABS4FTU2</accession>